<dbReference type="InterPro" id="IPR000847">
    <property type="entry name" value="LysR_HTH_N"/>
</dbReference>
<comment type="caution">
    <text evidence="6">The sequence shown here is derived from an EMBL/GenBank/DDBJ whole genome shotgun (WGS) entry which is preliminary data.</text>
</comment>
<feature type="domain" description="HTH lysR-type" evidence="5">
    <location>
        <begin position="4"/>
        <end position="61"/>
    </location>
</feature>
<dbReference type="PRINTS" id="PR00039">
    <property type="entry name" value="HTHLYSR"/>
</dbReference>
<organism evidence="6 7">
    <name type="scientific">Gellertiella hungarica</name>
    <dbReference type="NCBI Taxonomy" id="1572859"/>
    <lineage>
        <taxon>Bacteria</taxon>
        <taxon>Pseudomonadati</taxon>
        <taxon>Pseudomonadota</taxon>
        <taxon>Alphaproteobacteria</taxon>
        <taxon>Hyphomicrobiales</taxon>
        <taxon>Rhizobiaceae</taxon>
        <taxon>Gellertiella</taxon>
    </lineage>
</organism>
<comment type="similarity">
    <text evidence="1">Belongs to the LysR transcriptional regulatory family.</text>
</comment>
<dbReference type="AlphaFoldDB" id="A0A7W6NJF4"/>
<dbReference type="PROSITE" id="PS50931">
    <property type="entry name" value="HTH_LYSR"/>
    <property type="match status" value="1"/>
</dbReference>
<evidence type="ECO:0000256" key="2">
    <source>
        <dbReference type="ARBA" id="ARBA00023015"/>
    </source>
</evidence>
<evidence type="ECO:0000256" key="4">
    <source>
        <dbReference type="ARBA" id="ARBA00023163"/>
    </source>
</evidence>
<dbReference type="InterPro" id="IPR036390">
    <property type="entry name" value="WH_DNA-bd_sf"/>
</dbReference>
<dbReference type="PANTHER" id="PTHR30579:SF3">
    <property type="entry name" value="TRANSCRIPTIONAL REGULATORY PROTEIN"/>
    <property type="match status" value="1"/>
</dbReference>
<gene>
    <name evidence="6" type="ORF">GGR23_000590</name>
</gene>
<dbReference type="InterPro" id="IPR050176">
    <property type="entry name" value="LTTR"/>
</dbReference>
<dbReference type="Gene3D" id="3.40.190.290">
    <property type="match status" value="1"/>
</dbReference>
<dbReference type="Pfam" id="PF00126">
    <property type="entry name" value="HTH_1"/>
    <property type="match status" value="1"/>
</dbReference>
<dbReference type="EMBL" id="JACIEZ010000001">
    <property type="protein sequence ID" value="MBB4063429.1"/>
    <property type="molecule type" value="Genomic_DNA"/>
</dbReference>
<keyword evidence="4" id="KW-0804">Transcription</keyword>
<dbReference type="SUPFAM" id="SSF53850">
    <property type="entry name" value="Periplasmic binding protein-like II"/>
    <property type="match status" value="1"/>
</dbReference>
<dbReference type="RefSeq" id="WP_183364616.1">
    <property type="nucleotide sequence ID" value="NZ_JACIEZ010000001.1"/>
</dbReference>
<name>A0A7W6NJF4_9HYPH</name>
<keyword evidence="2" id="KW-0805">Transcription regulation</keyword>
<dbReference type="GO" id="GO:0003700">
    <property type="term" value="F:DNA-binding transcription factor activity"/>
    <property type="evidence" value="ECO:0007669"/>
    <property type="project" value="InterPro"/>
</dbReference>
<keyword evidence="3 6" id="KW-0238">DNA-binding</keyword>
<keyword evidence="7" id="KW-1185">Reference proteome</keyword>
<evidence type="ECO:0000313" key="7">
    <source>
        <dbReference type="Proteomes" id="UP000528286"/>
    </source>
</evidence>
<dbReference type="Gene3D" id="1.10.10.10">
    <property type="entry name" value="Winged helix-like DNA-binding domain superfamily/Winged helix DNA-binding domain"/>
    <property type="match status" value="1"/>
</dbReference>
<sequence>MDHLSWDYLRTFLAVMEHGSLSAAARALGITQPTAGRHVALLEESTGQALFLRSSGGLLPTEQAEALLPHARSMAFAASAAARTLSGLAGKVEGTVRISASEVVGVEILPSIIAGLQEEHPGLEIELSASDAVEDLLQREADIAVRMAEPQQEALLVRFIGNITLGFHASEDYISRHGAPETLGDLKDHRLVGFDRQTAYIRAMAHRLPDMASVHFHFRADSNLAQLSAIRAGCGIGLCQTGLAERPPALTRLLPDFALPLPTWIAMHEDLRNSPRCYIVFQALAKGLKRLVDNRRAGG</sequence>
<evidence type="ECO:0000256" key="1">
    <source>
        <dbReference type="ARBA" id="ARBA00009437"/>
    </source>
</evidence>
<evidence type="ECO:0000256" key="3">
    <source>
        <dbReference type="ARBA" id="ARBA00023125"/>
    </source>
</evidence>
<dbReference type="SUPFAM" id="SSF46785">
    <property type="entry name" value="Winged helix' DNA-binding domain"/>
    <property type="match status" value="1"/>
</dbReference>
<accession>A0A7W6NJF4</accession>
<proteinExistence type="inferred from homology"/>
<reference evidence="6 7" key="1">
    <citation type="submission" date="2020-08" db="EMBL/GenBank/DDBJ databases">
        <title>Genomic Encyclopedia of Type Strains, Phase IV (KMG-IV): sequencing the most valuable type-strain genomes for metagenomic binning, comparative biology and taxonomic classification.</title>
        <authorList>
            <person name="Goeker M."/>
        </authorList>
    </citation>
    <scope>NUCLEOTIDE SEQUENCE [LARGE SCALE GENOMIC DNA]</scope>
    <source>
        <strain evidence="6 7">DSM 29853</strain>
    </source>
</reference>
<dbReference type="InterPro" id="IPR005119">
    <property type="entry name" value="LysR_subst-bd"/>
</dbReference>
<evidence type="ECO:0000259" key="5">
    <source>
        <dbReference type="PROSITE" id="PS50931"/>
    </source>
</evidence>
<dbReference type="GO" id="GO:0003677">
    <property type="term" value="F:DNA binding"/>
    <property type="evidence" value="ECO:0007669"/>
    <property type="project" value="UniProtKB-KW"/>
</dbReference>
<dbReference type="Proteomes" id="UP000528286">
    <property type="component" value="Unassembled WGS sequence"/>
</dbReference>
<evidence type="ECO:0000313" key="6">
    <source>
        <dbReference type="EMBL" id="MBB4063429.1"/>
    </source>
</evidence>
<dbReference type="PANTHER" id="PTHR30579">
    <property type="entry name" value="TRANSCRIPTIONAL REGULATOR"/>
    <property type="match status" value="1"/>
</dbReference>
<dbReference type="Pfam" id="PF03466">
    <property type="entry name" value="LysR_substrate"/>
    <property type="match status" value="1"/>
</dbReference>
<dbReference type="InterPro" id="IPR036388">
    <property type="entry name" value="WH-like_DNA-bd_sf"/>
</dbReference>
<protein>
    <submittedName>
        <fullName evidence="6">DNA-binding transcriptional LysR family regulator</fullName>
    </submittedName>
</protein>